<sequence>MELFKRKCLQELYYNGTIDPKELRRPRRVLKENDMRRIAQMAVHHPVWSARKTANEAAARGTPRVHRTTIARNLQRIGYLKWVPKKLLMLTEKQRLNRLEWCRENVNRDWENI</sequence>
<reference evidence="2" key="1">
    <citation type="submission" date="2019-08" db="EMBL/GenBank/DDBJ databases">
        <title>The genome of the North American firefly Photinus pyralis.</title>
        <authorList>
            <consortium name="Photinus pyralis genome working group"/>
            <person name="Fallon T.R."/>
            <person name="Sander Lower S.E."/>
            <person name="Weng J.-K."/>
        </authorList>
    </citation>
    <scope>NUCLEOTIDE SEQUENCE</scope>
    <source>
        <strain evidence="2">TRF0915ILg1</strain>
        <tissue evidence="2">Whole body</tissue>
    </source>
</reference>
<evidence type="ECO:0000259" key="1">
    <source>
        <dbReference type="Pfam" id="PF01498"/>
    </source>
</evidence>
<dbReference type="GO" id="GO:0003677">
    <property type="term" value="F:DNA binding"/>
    <property type="evidence" value="ECO:0007669"/>
    <property type="project" value="InterPro"/>
</dbReference>
<evidence type="ECO:0000313" key="3">
    <source>
        <dbReference type="Proteomes" id="UP000801492"/>
    </source>
</evidence>
<dbReference type="OrthoDB" id="4843387at2759"/>
<proteinExistence type="predicted"/>
<dbReference type="EMBL" id="VTPC01024024">
    <property type="protein sequence ID" value="KAF2891747.1"/>
    <property type="molecule type" value="Genomic_DNA"/>
</dbReference>
<dbReference type="AlphaFoldDB" id="A0A8K0G7S2"/>
<dbReference type="InterPro" id="IPR002492">
    <property type="entry name" value="Transposase_Tc1-like"/>
</dbReference>
<dbReference type="GO" id="GO:0015074">
    <property type="term" value="P:DNA integration"/>
    <property type="evidence" value="ECO:0007669"/>
    <property type="project" value="InterPro"/>
</dbReference>
<dbReference type="GO" id="GO:0006313">
    <property type="term" value="P:DNA transposition"/>
    <property type="evidence" value="ECO:0007669"/>
    <property type="project" value="InterPro"/>
</dbReference>
<feature type="domain" description="Transposase Tc1-like" evidence="1">
    <location>
        <begin position="36"/>
        <end position="107"/>
    </location>
</feature>
<protein>
    <recommendedName>
        <fullName evidence="1">Transposase Tc1-like domain-containing protein</fullName>
    </recommendedName>
</protein>
<comment type="caution">
    <text evidence="2">The sequence shown here is derived from an EMBL/GenBank/DDBJ whole genome shotgun (WGS) entry which is preliminary data.</text>
</comment>
<keyword evidence="3" id="KW-1185">Reference proteome</keyword>
<evidence type="ECO:0000313" key="2">
    <source>
        <dbReference type="EMBL" id="KAF2891747.1"/>
    </source>
</evidence>
<feature type="non-terminal residue" evidence="2">
    <location>
        <position position="1"/>
    </location>
</feature>
<accession>A0A8K0G7S2</accession>
<gene>
    <name evidence="2" type="ORF">ILUMI_14426</name>
</gene>
<organism evidence="2 3">
    <name type="scientific">Ignelater luminosus</name>
    <name type="common">Cucubano</name>
    <name type="synonym">Pyrophorus luminosus</name>
    <dbReference type="NCBI Taxonomy" id="2038154"/>
    <lineage>
        <taxon>Eukaryota</taxon>
        <taxon>Metazoa</taxon>
        <taxon>Ecdysozoa</taxon>
        <taxon>Arthropoda</taxon>
        <taxon>Hexapoda</taxon>
        <taxon>Insecta</taxon>
        <taxon>Pterygota</taxon>
        <taxon>Neoptera</taxon>
        <taxon>Endopterygota</taxon>
        <taxon>Coleoptera</taxon>
        <taxon>Polyphaga</taxon>
        <taxon>Elateriformia</taxon>
        <taxon>Elateroidea</taxon>
        <taxon>Elateridae</taxon>
        <taxon>Agrypninae</taxon>
        <taxon>Pyrophorini</taxon>
        <taxon>Ignelater</taxon>
    </lineage>
</organism>
<name>A0A8K0G7S2_IGNLU</name>
<dbReference type="Proteomes" id="UP000801492">
    <property type="component" value="Unassembled WGS sequence"/>
</dbReference>
<dbReference type="Pfam" id="PF01498">
    <property type="entry name" value="HTH_Tnp_Tc3_2"/>
    <property type="match status" value="1"/>
</dbReference>